<organism evidence="1 2">
    <name type="scientific">Methylomonas rivi</name>
    <dbReference type="NCBI Taxonomy" id="2952226"/>
    <lineage>
        <taxon>Bacteria</taxon>
        <taxon>Pseudomonadati</taxon>
        <taxon>Pseudomonadota</taxon>
        <taxon>Gammaproteobacteria</taxon>
        <taxon>Methylococcales</taxon>
        <taxon>Methylococcaceae</taxon>
        <taxon>Methylomonas</taxon>
    </lineage>
</organism>
<comment type="caution">
    <text evidence="1">The sequence shown here is derived from an EMBL/GenBank/DDBJ whole genome shotgun (WGS) entry which is preliminary data.</text>
</comment>
<keyword evidence="2" id="KW-1185">Reference proteome</keyword>
<evidence type="ECO:0000313" key="2">
    <source>
        <dbReference type="Proteomes" id="UP001524586"/>
    </source>
</evidence>
<gene>
    <name evidence="1" type="ORF">NP596_20050</name>
</gene>
<reference evidence="1 2" key="1">
    <citation type="submission" date="2022-07" db="EMBL/GenBank/DDBJ databases">
        <title>Methylomonas rivi sp. nov., Methylomonas rosea sp. nov., Methylomonas aureus sp. nov. and Methylomonas subterranea sp. nov., four novel methanotrophs isolated from a freshwater creek and the deep terrestrial subsurface.</title>
        <authorList>
            <person name="Abin C."/>
            <person name="Sankaranarayanan K."/>
            <person name="Garner C."/>
            <person name="Sindelar R."/>
            <person name="Kotary K."/>
            <person name="Garner R."/>
            <person name="Barclay S."/>
            <person name="Lawson P."/>
            <person name="Krumholz L."/>
        </authorList>
    </citation>
    <scope>NUCLEOTIDE SEQUENCE [LARGE SCALE GENOMIC DNA]</scope>
    <source>
        <strain evidence="1 2">WSC-6</strain>
    </source>
</reference>
<dbReference type="RefSeq" id="WP_256617168.1">
    <property type="nucleotide sequence ID" value="NZ_JANIBK010000220.1"/>
</dbReference>
<evidence type="ECO:0000313" key="1">
    <source>
        <dbReference type="EMBL" id="MCQ8130758.1"/>
    </source>
</evidence>
<feature type="non-terminal residue" evidence="1">
    <location>
        <position position="174"/>
    </location>
</feature>
<sequence length="174" mass="18559">MSLNSDWACRLVLLMGLLYQTSQAEDRQGVTVRLDREAHVWQLQANAVPLPVILDELQRVSGMVIHYSVLPSASVTATCAAEKLPALLKCLLGESAGLVFGQADAAEPKEAWILGSTAAGQASDCQAAVPQTPSTRQDNAELYAGVQSADPRRRAEALYALAASEVKDAEAVLR</sequence>
<protein>
    <recommendedName>
        <fullName evidence="3">Secretin/TonB short N-terminal domain-containing protein</fullName>
    </recommendedName>
</protein>
<name>A0ABT1UB61_9GAMM</name>
<dbReference type="Proteomes" id="UP001524586">
    <property type="component" value="Unassembled WGS sequence"/>
</dbReference>
<proteinExistence type="predicted"/>
<evidence type="ECO:0008006" key="3">
    <source>
        <dbReference type="Google" id="ProtNLM"/>
    </source>
</evidence>
<dbReference type="EMBL" id="JANIBK010000220">
    <property type="protein sequence ID" value="MCQ8130758.1"/>
    <property type="molecule type" value="Genomic_DNA"/>
</dbReference>
<accession>A0ABT1UB61</accession>